<proteinExistence type="predicted"/>
<dbReference type="Proteomes" id="UP000604046">
    <property type="component" value="Unassembled WGS sequence"/>
</dbReference>
<dbReference type="Gene3D" id="1.20.120.550">
    <property type="entry name" value="Membrane associated eicosanoid/glutathione metabolism-like domain"/>
    <property type="match status" value="1"/>
</dbReference>
<evidence type="ECO:0000256" key="3">
    <source>
        <dbReference type="ARBA" id="ARBA00022989"/>
    </source>
</evidence>
<dbReference type="Pfam" id="PF01124">
    <property type="entry name" value="MAPEG"/>
    <property type="match status" value="1"/>
</dbReference>
<dbReference type="SUPFAM" id="SSF161084">
    <property type="entry name" value="MAPEG domain-like"/>
    <property type="match status" value="1"/>
</dbReference>
<comment type="caution">
    <text evidence="6">The sequence shown here is derived from an EMBL/GenBank/DDBJ whole genome shotgun (WGS) entry which is preliminary data.</text>
</comment>
<dbReference type="EMBL" id="CAJNDS010001258">
    <property type="protein sequence ID" value="CAE7253553.1"/>
    <property type="molecule type" value="Genomic_DNA"/>
</dbReference>
<evidence type="ECO:0000256" key="4">
    <source>
        <dbReference type="ARBA" id="ARBA00023136"/>
    </source>
</evidence>
<evidence type="ECO:0000256" key="2">
    <source>
        <dbReference type="ARBA" id="ARBA00022692"/>
    </source>
</evidence>
<dbReference type="OrthoDB" id="410651at2759"/>
<feature type="transmembrane region" description="Helical" evidence="5">
    <location>
        <begin position="58"/>
        <end position="77"/>
    </location>
</feature>
<evidence type="ECO:0000256" key="1">
    <source>
        <dbReference type="ARBA" id="ARBA00004370"/>
    </source>
</evidence>
<evidence type="ECO:0000313" key="7">
    <source>
        <dbReference type="Proteomes" id="UP000604046"/>
    </source>
</evidence>
<gene>
    <name evidence="6" type="ORF">SNAT2548_LOCUS12755</name>
</gene>
<accession>A0A812M7R7</accession>
<dbReference type="InterPro" id="IPR023352">
    <property type="entry name" value="MAPEG-like_dom_sf"/>
</dbReference>
<feature type="transmembrane region" description="Helical" evidence="5">
    <location>
        <begin position="123"/>
        <end position="148"/>
    </location>
</feature>
<comment type="subcellular location">
    <subcellularLocation>
        <location evidence="1">Membrane</location>
    </subcellularLocation>
</comment>
<feature type="transmembrane region" description="Helical" evidence="5">
    <location>
        <begin position="20"/>
        <end position="37"/>
    </location>
</feature>
<keyword evidence="2 5" id="KW-0812">Transmembrane</keyword>
<reference evidence="6" key="1">
    <citation type="submission" date="2021-02" db="EMBL/GenBank/DDBJ databases">
        <authorList>
            <person name="Dougan E. K."/>
            <person name="Rhodes N."/>
            <person name="Thang M."/>
            <person name="Chan C."/>
        </authorList>
    </citation>
    <scope>NUCLEOTIDE SEQUENCE</scope>
</reference>
<sequence length="175" mass="19010">MLQSSQYKTKIPTPPTGSVWAFQGVQTLIGLAGALLLEFLDAETWLRDALRFTPKNGAGLTLAVVALVSQLVMLPGMNNLIKAREEQKVGQPVHHPAPGELASEDDRILFLYKLRAFENVVEWLPVFIIHAGALVALGKVGTCVLLCIPYTVGKFMFAYGYGAGAPTFEFYQGNG</sequence>
<dbReference type="InterPro" id="IPR001129">
    <property type="entry name" value="Membr-assoc_MAPEG"/>
</dbReference>
<name>A0A812M7R7_9DINO</name>
<evidence type="ECO:0000256" key="5">
    <source>
        <dbReference type="SAM" id="Phobius"/>
    </source>
</evidence>
<dbReference type="AlphaFoldDB" id="A0A812M7R7"/>
<keyword evidence="7" id="KW-1185">Reference proteome</keyword>
<protein>
    <submittedName>
        <fullName evidence="6">Uncharacterized protein</fullName>
    </submittedName>
</protein>
<dbReference type="GO" id="GO:0016020">
    <property type="term" value="C:membrane"/>
    <property type="evidence" value="ECO:0007669"/>
    <property type="project" value="UniProtKB-SubCell"/>
</dbReference>
<keyword evidence="4 5" id="KW-0472">Membrane</keyword>
<keyword evidence="3 5" id="KW-1133">Transmembrane helix</keyword>
<evidence type="ECO:0000313" key="6">
    <source>
        <dbReference type="EMBL" id="CAE7253553.1"/>
    </source>
</evidence>
<organism evidence="6 7">
    <name type="scientific">Symbiodinium natans</name>
    <dbReference type="NCBI Taxonomy" id="878477"/>
    <lineage>
        <taxon>Eukaryota</taxon>
        <taxon>Sar</taxon>
        <taxon>Alveolata</taxon>
        <taxon>Dinophyceae</taxon>
        <taxon>Suessiales</taxon>
        <taxon>Symbiodiniaceae</taxon>
        <taxon>Symbiodinium</taxon>
    </lineage>
</organism>